<protein>
    <recommendedName>
        <fullName evidence="5">Intraflagellar transport protein 74 homolog</fullName>
    </recommendedName>
</protein>
<feature type="coiled-coil region" evidence="1">
    <location>
        <begin position="610"/>
        <end position="654"/>
    </location>
</feature>
<dbReference type="Gramene" id="GBG66261">
    <property type="protein sequence ID" value="GBG66261"/>
    <property type="gene ID" value="CBR_g57862"/>
</dbReference>
<feature type="compositionally biased region" description="Basic and acidic residues" evidence="2">
    <location>
        <begin position="338"/>
        <end position="353"/>
    </location>
</feature>
<dbReference type="PANTHER" id="PTHR31432:SF0">
    <property type="entry name" value="INTRAFLAGELLAR TRANSPORT PROTEIN 74 HOMOLOG"/>
    <property type="match status" value="1"/>
</dbReference>
<feature type="compositionally biased region" description="Basic and acidic residues" evidence="2">
    <location>
        <begin position="368"/>
        <end position="381"/>
    </location>
</feature>
<sequence>MNREKWIRVNGLDIKFAAIIVMSNVLNRICISLLTLVSQTAAGPLRPSTPTYFGAQSPLAPPPSTAGSTFSRAVPWGGAFGAGVPLSARGLRVNSMTSRGMPTRPGTPGGSSGIGLNTEVQVENRPVTQQGMMGMKTGNQGPGRQILDKSYYLTKLRTKKQDLQNEIESLKAETERYQKDDSTNLQLERKNEALNKEVKTLRGLLSDYNLILDKVGTDTELENIKSEHKSLKERNSVERRKIDNLFTERALKEQQIKEAEQEIMQIQRSMEQRLHELAPDKRSRYLELQAENRQLTGEVARMEAQLEELNRNMQALEQPRRETRRKKQGRGGGGEEEEARREEGRGGEEEEARRRRGRSKKGGGGGEEEARREEEEEERKKQGGSRGRRQRLCTDNIPEDIPHCLLYCTKAAWIWNKELQSSPIKQRALALHEQIRAVRQKKAQLEAEESRMQLSPEEASEQMLQKMRKDNADIAQADEQYKELEETIRKYESQLQMLNQELSAPGGTLTSSSLQKEEEVEQAFEAKKAEQKQKIAEAQKAIAFLTDRINKIGQATGKPPTAQKTRDPSKDLKKRPSFLDSPDILQKEIGLRKGQLEKISSLDDDIRKEIQTLTENMAKMKMDLERFSRAHEIKASAEVNCKQMEAQKVKAIKKREAFKIILKEKEDALKAKKANLRDSDLYIALEKLEQKMSSLEANIFQMQDYIDTKDRETDYKPIASEVSKLTADLNAEIQKVIAAH</sequence>
<dbReference type="AlphaFoldDB" id="A0A388K8A2"/>
<evidence type="ECO:0008006" key="5">
    <source>
        <dbReference type="Google" id="ProtNLM"/>
    </source>
</evidence>
<dbReference type="GO" id="GO:0005929">
    <property type="term" value="C:cilium"/>
    <property type="evidence" value="ECO:0007669"/>
    <property type="project" value="TreeGrafter"/>
</dbReference>
<feature type="coiled-coil region" evidence="1">
    <location>
        <begin position="678"/>
        <end position="705"/>
    </location>
</feature>
<proteinExistence type="predicted"/>
<dbReference type="OrthoDB" id="444379at2759"/>
<gene>
    <name evidence="3" type="ORF">CBR_g57862</name>
</gene>
<keyword evidence="4" id="KW-1185">Reference proteome</keyword>
<keyword evidence="1" id="KW-0175">Coiled coil</keyword>
<comment type="caution">
    <text evidence="3">The sequence shown here is derived from an EMBL/GenBank/DDBJ whole genome shotgun (WGS) entry which is preliminary data.</text>
</comment>
<evidence type="ECO:0000256" key="2">
    <source>
        <dbReference type="SAM" id="MobiDB-lite"/>
    </source>
</evidence>
<evidence type="ECO:0000256" key="1">
    <source>
        <dbReference type="SAM" id="Coils"/>
    </source>
</evidence>
<organism evidence="3 4">
    <name type="scientific">Chara braunii</name>
    <name type="common">Braun's stonewort</name>
    <dbReference type="NCBI Taxonomy" id="69332"/>
    <lineage>
        <taxon>Eukaryota</taxon>
        <taxon>Viridiplantae</taxon>
        <taxon>Streptophyta</taxon>
        <taxon>Charophyceae</taxon>
        <taxon>Charales</taxon>
        <taxon>Characeae</taxon>
        <taxon>Chara</taxon>
    </lineage>
</organism>
<dbReference type="GO" id="GO:0030992">
    <property type="term" value="C:intraciliary transport particle B"/>
    <property type="evidence" value="ECO:0007669"/>
    <property type="project" value="InterPro"/>
</dbReference>
<dbReference type="OMA" id="RYWEELM"/>
<dbReference type="STRING" id="69332.A0A388K8A2"/>
<dbReference type="Proteomes" id="UP000265515">
    <property type="component" value="Unassembled WGS sequence"/>
</dbReference>
<dbReference type="EMBL" id="BFEA01000071">
    <property type="protein sequence ID" value="GBG66261.1"/>
    <property type="molecule type" value="Genomic_DNA"/>
</dbReference>
<evidence type="ECO:0000313" key="4">
    <source>
        <dbReference type="Proteomes" id="UP000265515"/>
    </source>
</evidence>
<reference evidence="3 4" key="1">
    <citation type="journal article" date="2018" name="Cell">
        <title>The Chara Genome: Secondary Complexity and Implications for Plant Terrestrialization.</title>
        <authorList>
            <person name="Nishiyama T."/>
            <person name="Sakayama H."/>
            <person name="Vries J.D."/>
            <person name="Buschmann H."/>
            <person name="Saint-Marcoux D."/>
            <person name="Ullrich K.K."/>
            <person name="Haas F.B."/>
            <person name="Vanderstraeten L."/>
            <person name="Becker D."/>
            <person name="Lang D."/>
            <person name="Vosolsobe S."/>
            <person name="Rombauts S."/>
            <person name="Wilhelmsson P.K.I."/>
            <person name="Janitza P."/>
            <person name="Kern R."/>
            <person name="Heyl A."/>
            <person name="Rumpler F."/>
            <person name="Villalobos L.I.A.C."/>
            <person name="Clay J.M."/>
            <person name="Skokan R."/>
            <person name="Toyoda A."/>
            <person name="Suzuki Y."/>
            <person name="Kagoshima H."/>
            <person name="Schijlen E."/>
            <person name="Tajeshwar N."/>
            <person name="Catarino B."/>
            <person name="Hetherington A.J."/>
            <person name="Saltykova A."/>
            <person name="Bonnot C."/>
            <person name="Breuninger H."/>
            <person name="Symeonidi A."/>
            <person name="Radhakrishnan G.V."/>
            <person name="Van Nieuwerburgh F."/>
            <person name="Deforce D."/>
            <person name="Chang C."/>
            <person name="Karol K.G."/>
            <person name="Hedrich R."/>
            <person name="Ulvskov P."/>
            <person name="Glockner G."/>
            <person name="Delwiche C.F."/>
            <person name="Petrasek J."/>
            <person name="Van de Peer Y."/>
            <person name="Friml J."/>
            <person name="Beilby M."/>
            <person name="Dolan L."/>
            <person name="Kohara Y."/>
            <person name="Sugano S."/>
            <person name="Fujiyama A."/>
            <person name="Delaux P.-M."/>
            <person name="Quint M."/>
            <person name="TheiBen G."/>
            <person name="Hagemann M."/>
            <person name="Harholt J."/>
            <person name="Dunand C."/>
            <person name="Zachgo S."/>
            <person name="Langdale J."/>
            <person name="Maumus F."/>
            <person name="Straeten D.V.D."/>
            <person name="Gould S.B."/>
            <person name="Rensing S.A."/>
        </authorList>
    </citation>
    <scope>NUCLEOTIDE SEQUENCE [LARGE SCALE GENOMIC DNA]</scope>
    <source>
        <strain evidence="3 4">S276</strain>
    </source>
</reference>
<feature type="coiled-coil region" evidence="1">
    <location>
        <begin position="428"/>
        <end position="548"/>
    </location>
</feature>
<dbReference type="InterPro" id="IPR029602">
    <property type="entry name" value="IFT74"/>
</dbReference>
<feature type="compositionally biased region" description="Low complexity" evidence="2">
    <location>
        <begin position="97"/>
        <end position="106"/>
    </location>
</feature>
<feature type="region of interest" description="Disordered" evidence="2">
    <location>
        <begin position="312"/>
        <end position="390"/>
    </location>
</feature>
<dbReference type="GO" id="GO:0035735">
    <property type="term" value="P:intraciliary transport involved in cilium assembly"/>
    <property type="evidence" value="ECO:0007669"/>
    <property type="project" value="TreeGrafter"/>
</dbReference>
<feature type="region of interest" description="Disordered" evidence="2">
    <location>
        <begin position="96"/>
        <end position="116"/>
    </location>
</feature>
<evidence type="ECO:0000313" key="3">
    <source>
        <dbReference type="EMBL" id="GBG66261.1"/>
    </source>
</evidence>
<dbReference type="GO" id="GO:0048487">
    <property type="term" value="F:beta-tubulin binding"/>
    <property type="evidence" value="ECO:0007669"/>
    <property type="project" value="InterPro"/>
</dbReference>
<name>A0A388K8A2_CHABU</name>
<accession>A0A388K8A2</accession>
<feature type="region of interest" description="Disordered" evidence="2">
    <location>
        <begin position="552"/>
        <end position="578"/>
    </location>
</feature>
<dbReference type="PANTHER" id="PTHR31432">
    <property type="entry name" value="INTRAFLAGELLAR TRANSPORT PROTEIN 74 HOMOLOG"/>
    <property type="match status" value="1"/>
</dbReference>